<protein>
    <submittedName>
        <fullName evidence="1">Uncharacterized protein</fullName>
    </submittedName>
</protein>
<organism evidence="1 2">
    <name type="scientific">Lichenifustis flavocetrariae</name>
    <dbReference type="NCBI Taxonomy" id="2949735"/>
    <lineage>
        <taxon>Bacteria</taxon>
        <taxon>Pseudomonadati</taxon>
        <taxon>Pseudomonadota</taxon>
        <taxon>Alphaproteobacteria</taxon>
        <taxon>Hyphomicrobiales</taxon>
        <taxon>Lichenihabitantaceae</taxon>
        <taxon>Lichenifustis</taxon>
    </lineage>
</organism>
<gene>
    <name evidence="1" type="ORF">M8523_09905</name>
</gene>
<proteinExistence type="predicted"/>
<dbReference type="EMBL" id="JAMOIM010000005">
    <property type="protein sequence ID" value="MCW6508336.1"/>
    <property type="molecule type" value="Genomic_DNA"/>
</dbReference>
<dbReference type="AlphaFoldDB" id="A0AA41YW61"/>
<reference evidence="1" key="1">
    <citation type="submission" date="2022-05" db="EMBL/GenBank/DDBJ databases">
        <authorList>
            <person name="Pankratov T."/>
        </authorList>
    </citation>
    <scope>NUCLEOTIDE SEQUENCE</scope>
    <source>
        <strain evidence="1">BP6-180914</strain>
    </source>
</reference>
<evidence type="ECO:0000313" key="2">
    <source>
        <dbReference type="Proteomes" id="UP001165667"/>
    </source>
</evidence>
<evidence type="ECO:0000313" key="1">
    <source>
        <dbReference type="EMBL" id="MCW6508336.1"/>
    </source>
</evidence>
<dbReference type="Proteomes" id="UP001165667">
    <property type="component" value="Unassembled WGS sequence"/>
</dbReference>
<sequence length="96" mass="10441">MRTNDPNATSKATQPLNELREILLHAQNAKSPEEAHVALIDVVDGLITHAEKQARLLEDLRSDMSHKQSIVSNFDGGSYAAPSTGLGLHANDERDP</sequence>
<name>A0AA41YW61_9HYPH</name>
<dbReference type="RefSeq" id="WP_282584703.1">
    <property type="nucleotide sequence ID" value="NZ_JAMOIM010000005.1"/>
</dbReference>
<comment type="caution">
    <text evidence="1">The sequence shown here is derived from an EMBL/GenBank/DDBJ whole genome shotgun (WGS) entry which is preliminary data.</text>
</comment>
<keyword evidence="2" id="KW-1185">Reference proteome</keyword>
<accession>A0AA41YW61</accession>